<dbReference type="PROSITE" id="PS51819">
    <property type="entry name" value="VOC"/>
    <property type="match status" value="1"/>
</dbReference>
<dbReference type="PANTHER" id="PTHR35006">
    <property type="entry name" value="GLYOXALASE FAMILY PROTEIN (AFU_ORTHOLOGUE AFUA_5G14830)"/>
    <property type="match status" value="1"/>
</dbReference>
<dbReference type="RefSeq" id="WP_213163293.1">
    <property type="nucleotide sequence ID" value="NZ_CP058214.1"/>
</dbReference>
<dbReference type="PANTHER" id="PTHR35006:SF4">
    <property type="entry name" value="BLR7706 PROTEIN"/>
    <property type="match status" value="1"/>
</dbReference>
<dbReference type="Gene3D" id="3.10.180.10">
    <property type="entry name" value="2,3-Dihydroxybiphenyl 1,2-Dioxygenase, domain 1"/>
    <property type="match status" value="1"/>
</dbReference>
<name>A0A7S8C2A6_9HYPH</name>
<accession>A0A7S8C2A6</accession>
<feature type="domain" description="VOC" evidence="1">
    <location>
        <begin position="1"/>
        <end position="122"/>
    </location>
</feature>
<dbReference type="SUPFAM" id="SSF54593">
    <property type="entry name" value="Glyoxalase/Bleomycin resistance protein/Dihydroxybiphenyl dioxygenase"/>
    <property type="match status" value="1"/>
</dbReference>
<evidence type="ECO:0000313" key="3">
    <source>
        <dbReference type="Proteomes" id="UP000593594"/>
    </source>
</evidence>
<protein>
    <submittedName>
        <fullName evidence="2">VOC family protein</fullName>
    </submittedName>
</protein>
<reference evidence="2 3" key="1">
    <citation type="submission" date="2020-06" db="EMBL/GenBank/DDBJ databases">
        <title>Genome sequence of 2 isolates from Red Sea Mangroves.</title>
        <authorList>
            <person name="Sefrji F."/>
            <person name="Michoud G."/>
            <person name="Merlino G."/>
            <person name="Daffonchio D."/>
        </authorList>
    </citation>
    <scope>NUCLEOTIDE SEQUENCE [LARGE SCALE GENOMIC DNA]</scope>
    <source>
        <strain evidence="2 3">R1DC25</strain>
    </source>
</reference>
<dbReference type="InterPro" id="IPR037523">
    <property type="entry name" value="VOC_core"/>
</dbReference>
<gene>
    <name evidence="2" type="ORF">HW532_04675</name>
</gene>
<dbReference type="CDD" id="cd07262">
    <property type="entry name" value="VOC_like"/>
    <property type="match status" value="1"/>
</dbReference>
<dbReference type="InterPro" id="IPR029068">
    <property type="entry name" value="Glyas_Bleomycin-R_OHBP_Dase"/>
</dbReference>
<keyword evidence="3" id="KW-1185">Reference proteome</keyword>
<sequence>MIDHVSIGVRDLAASRAFYEAVLAPLGLSAMLEREGTVGFGKRYPEFWLNARPGRAPVDEACGSHISLRAPDREAVHAFHETAIAAGGRDGGRPGPRPHYSQVYYAAFVRDLDGHLVEAVTFLPGGA</sequence>
<dbReference type="EMBL" id="CP058214">
    <property type="protein sequence ID" value="QPC42063.1"/>
    <property type="molecule type" value="Genomic_DNA"/>
</dbReference>
<dbReference type="AlphaFoldDB" id="A0A7S8C2A6"/>
<dbReference type="Proteomes" id="UP000593594">
    <property type="component" value="Chromosome"/>
</dbReference>
<evidence type="ECO:0000313" key="2">
    <source>
        <dbReference type="EMBL" id="QPC42063.1"/>
    </source>
</evidence>
<dbReference type="Pfam" id="PF00903">
    <property type="entry name" value="Glyoxalase"/>
    <property type="match status" value="1"/>
</dbReference>
<dbReference type="KEGG" id="kmn:HW532_04675"/>
<dbReference type="InterPro" id="IPR004360">
    <property type="entry name" value="Glyas_Fos-R_dOase_dom"/>
</dbReference>
<proteinExistence type="predicted"/>
<organism evidence="2 3">
    <name type="scientific">Kaustia mangrovi</name>
    <dbReference type="NCBI Taxonomy" id="2593653"/>
    <lineage>
        <taxon>Bacteria</taxon>
        <taxon>Pseudomonadati</taxon>
        <taxon>Pseudomonadota</taxon>
        <taxon>Alphaproteobacteria</taxon>
        <taxon>Hyphomicrobiales</taxon>
        <taxon>Parvibaculaceae</taxon>
        <taxon>Kaustia</taxon>
    </lineage>
</organism>
<evidence type="ECO:0000259" key="1">
    <source>
        <dbReference type="PROSITE" id="PS51819"/>
    </source>
</evidence>